<keyword evidence="7" id="KW-0326">Glycosidase</keyword>
<dbReference type="GO" id="GO:0005576">
    <property type="term" value="C:extracellular region"/>
    <property type="evidence" value="ECO:0007669"/>
    <property type="project" value="TreeGrafter"/>
</dbReference>
<keyword evidence="3" id="KW-0134">Cell wall</keyword>
<dbReference type="OrthoDB" id="4082933at2759"/>
<sequence>MTEIKLQLRSLLLFIAFFAYTFAAPVDISHKKRAIVTRVHTASTTNTVTDFYSTTTQIKLAPTVEFIISGSVTITTTLPLADGSVPTEAPSVTITSVYNERGAEIAVPTDSAAVAEEVNTSVNTVVNDGTSTLSPVIATTQSPTNNDAGSAATTASGNTSIDSSENNNNGNANNDETTTSSTTSSTTSEATTSESTTSETTTSSTISTGTTTAGSATGVPTAIVYSPYNDDSTCKDASSVYSDLQTIQGKGINKIRIYGTDCNSLETVQPAAVKLGMTINQGFWIGSSGVNSIDTSVADLISYAGTNGWGVFDFITIGNEAIISGYCSVDDLIGKISSVKAQLKSAGYNGLVTTSEPPVIFETYPSLCTSSEIDFVGINSHAYFDPNSKASTAGSFVKNQLQIVKDVCGTDNVRVTETGYPSSGIQNGGNIPSKDNQIIAVNGILEELGGDVTILSSFNDYWKNPGSYGVEQSFGVLDFLS</sequence>
<keyword evidence="11" id="KW-1185">Reference proteome</keyword>
<accession>A0A0A8L714</accession>
<dbReference type="Proteomes" id="UP000031516">
    <property type="component" value="Unassembled WGS sequence"/>
</dbReference>
<evidence type="ECO:0000256" key="3">
    <source>
        <dbReference type="ARBA" id="ARBA00022512"/>
    </source>
</evidence>
<evidence type="ECO:0000256" key="4">
    <source>
        <dbReference type="ARBA" id="ARBA00022525"/>
    </source>
</evidence>
<evidence type="ECO:0000313" key="11">
    <source>
        <dbReference type="Proteomes" id="UP000031516"/>
    </source>
</evidence>
<organism evidence="10 11">
    <name type="scientific">Kluyveromyces dobzhanskii CBS 2104</name>
    <dbReference type="NCBI Taxonomy" id="1427455"/>
    <lineage>
        <taxon>Eukaryota</taxon>
        <taxon>Fungi</taxon>
        <taxon>Dikarya</taxon>
        <taxon>Ascomycota</taxon>
        <taxon>Saccharomycotina</taxon>
        <taxon>Saccharomycetes</taxon>
        <taxon>Saccharomycetales</taxon>
        <taxon>Saccharomycetaceae</taxon>
        <taxon>Kluyveromyces</taxon>
    </lineage>
</organism>
<protein>
    <submittedName>
        <fullName evidence="10">WGS project CCBQ000000000 data, contig 00014</fullName>
    </submittedName>
</protein>
<keyword evidence="6" id="KW-0378">Hydrolase</keyword>
<evidence type="ECO:0000256" key="1">
    <source>
        <dbReference type="ARBA" id="ARBA00004191"/>
    </source>
</evidence>
<feature type="compositionally biased region" description="Polar residues" evidence="8">
    <location>
        <begin position="133"/>
        <end position="143"/>
    </location>
</feature>
<name>A0A0A8L714_9SACH</name>
<feature type="region of interest" description="Disordered" evidence="8">
    <location>
        <begin position="125"/>
        <end position="213"/>
    </location>
</feature>
<dbReference type="GO" id="GO:0071555">
    <property type="term" value="P:cell wall organization"/>
    <property type="evidence" value="ECO:0007669"/>
    <property type="project" value="TreeGrafter"/>
</dbReference>
<evidence type="ECO:0000256" key="8">
    <source>
        <dbReference type="SAM" id="MobiDB-lite"/>
    </source>
</evidence>
<dbReference type="SUPFAM" id="SSF51445">
    <property type="entry name" value="(Trans)glycosidases"/>
    <property type="match status" value="1"/>
</dbReference>
<dbReference type="InterPro" id="IPR017853">
    <property type="entry name" value="GH"/>
</dbReference>
<evidence type="ECO:0000256" key="2">
    <source>
        <dbReference type="ARBA" id="ARBA00008773"/>
    </source>
</evidence>
<dbReference type="PANTHER" id="PTHR16631:SF24">
    <property type="entry name" value="FAMILY 17 GLUCOSIDASE SCW11-RELATED"/>
    <property type="match status" value="1"/>
</dbReference>
<feature type="chain" id="PRO_5002038241" evidence="9">
    <location>
        <begin position="24"/>
        <end position="481"/>
    </location>
</feature>
<evidence type="ECO:0000313" key="10">
    <source>
        <dbReference type="EMBL" id="CDO94669.1"/>
    </source>
</evidence>
<comment type="caution">
    <text evidence="10">The sequence shown here is derived from an EMBL/GenBank/DDBJ whole genome shotgun (WGS) entry which is preliminary data.</text>
</comment>
<dbReference type="FunFam" id="3.20.20.80:FF:000160">
    <property type="entry name" value="Probable beta-glucosidase btgE"/>
    <property type="match status" value="1"/>
</dbReference>
<feature type="signal peptide" evidence="9">
    <location>
        <begin position="1"/>
        <end position="23"/>
    </location>
</feature>
<comment type="similarity">
    <text evidence="2">Belongs to the glycosyl hydrolase 17 family.</text>
</comment>
<evidence type="ECO:0000256" key="7">
    <source>
        <dbReference type="ARBA" id="ARBA00023295"/>
    </source>
</evidence>
<dbReference type="EMBL" id="CCBQ010000039">
    <property type="protein sequence ID" value="CDO94669.1"/>
    <property type="molecule type" value="Genomic_DNA"/>
</dbReference>
<dbReference type="GO" id="GO:0042973">
    <property type="term" value="F:glucan endo-1,3-beta-D-glucosidase activity"/>
    <property type="evidence" value="ECO:0007669"/>
    <property type="project" value="TreeGrafter"/>
</dbReference>
<dbReference type="Gene3D" id="3.20.20.80">
    <property type="entry name" value="Glycosidases"/>
    <property type="match status" value="1"/>
</dbReference>
<dbReference type="GO" id="GO:0009986">
    <property type="term" value="C:cell surface"/>
    <property type="evidence" value="ECO:0007669"/>
    <property type="project" value="TreeGrafter"/>
</dbReference>
<proteinExistence type="inferred from homology"/>
<evidence type="ECO:0000256" key="5">
    <source>
        <dbReference type="ARBA" id="ARBA00022729"/>
    </source>
</evidence>
<evidence type="ECO:0000256" key="9">
    <source>
        <dbReference type="SAM" id="SignalP"/>
    </source>
</evidence>
<evidence type="ECO:0000256" key="6">
    <source>
        <dbReference type="ARBA" id="ARBA00022801"/>
    </source>
</evidence>
<dbReference type="PANTHER" id="PTHR16631">
    <property type="entry name" value="GLUCAN 1,3-BETA-GLUCOSIDASE"/>
    <property type="match status" value="1"/>
</dbReference>
<dbReference type="AlphaFoldDB" id="A0A0A8L714"/>
<comment type="subcellular location">
    <subcellularLocation>
        <location evidence="1">Secreted</location>
        <location evidence="1">Cell wall</location>
    </subcellularLocation>
</comment>
<gene>
    <name evidence="10" type="ORF">KLDO_g2927</name>
</gene>
<feature type="compositionally biased region" description="Low complexity" evidence="8">
    <location>
        <begin position="144"/>
        <end position="213"/>
    </location>
</feature>
<keyword evidence="4" id="KW-0964">Secreted</keyword>
<reference evidence="10 11" key="1">
    <citation type="submission" date="2014-03" db="EMBL/GenBank/DDBJ databases">
        <title>The genome of Kluyveromyces dobzhanskii.</title>
        <authorList>
            <person name="Nystedt B."/>
            <person name="Astrom S."/>
        </authorList>
    </citation>
    <scope>NUCLEOTIDE SEQUENCE [LARGE SCALE GENOMIC DNA]</scope>
    <source>
        <strain evidence="10 11">CBS 2104</strain>
    </source>
</reference>
<dbReference type="GO" id="GO:0009277">
    <property type="term" value="C:fungal-type cell wall"/>
    <property type="evidence" value="ECO:0007669"/>
    <property type="project" value="TreeGrafter"/>
</dbReference>
<dbReference type="InterPro" id="IPR050732">
    <property type="entry name" value="Beta-glucan_modifiers"/>
</dbReference>
<keyword evidence="5 9" id="KW-0732">Signal</keyword>